<proteinExistence type="predicted"/>
<evidence type="ECO:0000313" key="1">
    <source>
        <dbReference type="EMBL" id="MBB6055920.1"/>
    </source>
</evidence>
<evidence type="ECO:0000313" key="2">
    <source>
        <dbReference type="Proteomes" id="UP000585721"/>
    </source>
</evidence>
<dbReference type="AlphaFoldDB" id="A0A841GMC5"/>
<dbReference type="RefSeq" id="WP_188026657.1">
    <property type="nucleotide sequence ID" value="NZ_JACHGR010000005.1"/>
</dbReference>
<dbReference type="Proteomes" id="UP000585721">
    <property type="component" value="Unassembled WGS sequence"/>
</dbReference>
<name>A0A841GMC5_9GAMM</name>
<dbReference type="EMBL" id="JACHGR010000005">
    <property type="protein sequence ID" value="MBB6055920.1"/>
    <property type="molecule type" value="Genomic_DNA"/>
</dbReference>
<reference evidence="1 2" key="1">
    <citation type="submission" date="2020-08" db="EMBL/GenBank/DDBJ databases">
        <title>Genomic Encyclopedia of Type Strains, Phase IV (KMG-IV): sequencing the most valuable type-strain genomes for metagenomic binning, comparative biology and taxonomic classification.</title>
        <authorList>
            <person name="Goeker M."/>
        </authorList>
    </citation>
    <scope>NUCLEOTIDE SEQUENCE [LARGE SCALE GENOMIC DNA]</scope>
    <source>
        <strain evidence="1 2">DSM 22975</strain>
    </source>
</reference>
<comment type="caution">
    <text evidence="1">The sequence shown here is derived from an EMBL/GenBank/DDBJ whole genome shotgun (WGS) entry which is preliminary data.</text>
</comment>
<sequence length="98" mass="11386">MKSNQALSESQLRELKEARTKIYSSYENLTSAESTLFLLGLKDAQKRLKILGDAVSQFYAEVYIGEHGKSLDVVKRWRDDIRANRELFFNNLHKAYTK</sequence>
<gene>
    <name evidence="1" type="ORF">HNR75_001838</name>
</gene>
<organism evidence="1 2">
    <name type="scientific">Tolumonas osonensis</name>
    <dbReference type="NCBI Taxonomy" id="675874"/>
    <lineage>
        <taxon>Bacteria</taxon>
        <taxon>Pseudomonadati</taxon>
        <taxon>Pseudomonadota</taxon>
        <taxon>Gammaproteobacteria</taxon>
        <taxon>Aeromonadales</taxon>
        <taxon>Aeromonadaceae</taxon>
        <taxon>Tolumonas</taxon>
    </lineage>
</organism>
<keyword evidence="2" id="KW-1185">Reference proteome</keyword>
<accession>A0A841GMC5</accession>
<protein>
    <submittedName>
        <fullName evidence="1">Uncharacterized protein</fullName>
    </submittedName>
</protein>